<dbReference type="GO" id="GO:0000462">
    <property type="term" value="P:maturation of SSU-rRNA from tricistronic rRNA transcript (SSU-rRNA, 5.8S rRNA, LSU-rRNA)"/>
    <property type="evidence" value="ECO:0007669"/>
    <property type="project" value="TreeGrafter"/>
</dbReference>
<dbReference type="OrthoDB" id="1924577at2759"/>
<feature type="region of interest" description="Disordered" evidence="5">
    <location>
        <begin position="419"/>
        <end position="439"/>
    </location>
</feature>
<evidence type="ECO:0000256" key="3">
    <source>
        <dbReference type="ARBA" id="ARBA00022553"/>
    </source>
</evidence>
<feature type="region of interest" description="Disordered" evidence="5">
    <location>
        <begin position="541"/>
        <end position="566"/>
    </location>
</feature>
<dbReference type="Proteomes" id="UP000193560">
    <property type="component" value="Unassembled WGS sequence"/>
</dbReference>
<reference evidence="7 8" key="1">
    <citation type="submission" date="2016-07" db="EMBL/GenBank/DDBJ databases">
        <title>Pervasive Adenine N6-methylation of Active Genes in Fungi.</title>
        <authorList>
            <consortium name="DOE Joint Genome Institute"/>
            <person name="Mondo S.J."/>
            <person name="Dannebaum R.O."/>
            <person name="Kuo R.C."/>
            <person name="Labutti K."/>
            <person name="Haridas S."/>
            <person name="Kuo A."/>
            <person name="Salamov A."/>
            <person name="Ahrendt S.R."/>
            <person name="Lipzen A."/>
            <person name="Sullivan W."/>
            <person name="Andreopoulos W.B."/>
            <person name="Clum A."/>
            <person name="Lindquist E."/>
            <person name="Daum C."/>
            <person name="Ramamoorthy G.K."/>
            <person name="Gryganskyi A."/>
            <person name="Culley D."/>
            <person name="Magnuson J.K."/>
            <person name="James T.Y."/>
            <person name="O'Malley M.A."/>
            <person name="Stajich J.E."/>
            <person name="Spatafora J.W."/>
            <person name="Visel A."/>
            <person name="Grigoriev I.V."/>
        </authorList>
    </citation>
    <scope>NUCLEOTIDE SEQUENCE [LARGE SCALE GENOMIC DNA]</scope>
    <source>
        <strain evidence="7 8">NRRL 1336</strain>
    </source>
</reference>
<dbReference type="STRING" id="90262.A0A1X2ISV6"/>
<feature type="compositionally biased region" description="Polar residues" evidence="5">
    <location>
        <begin position="585"/>
        <end position="596"/>
    </location>
</feature>
<evidence type="ECO:0000313" key="8">
    <source>
        <dbReference type="Proteomes" id="UP000193560"/>
    </source>
</evidence>
<keyword evidence="3" id="KW-0597">Phosphoprotein</keyword>
<gene>
    <name evidence="7" type="ORF">BCR42DRAFT_481234</name>
</gene>
<comment type="subcellular location">
    <subcellularLocation>
        <location evidence="1">Nucleus</location>
    </subcellularLocation>
</comment>
<dbReference type="PANTHER" id="PTHR13237:SF8">
    <property type="entry name" value="SOMETHING ABOUT SILENCING PROTEIN 10"/>
    <property type="match status" value="1"/>
</dbReference>
<comment type="similarity">
    <text evidence="2">Belongs to the SAS10 family.</text>
</comment>
<proteinExistence type="inferred from homology"/>
<feature type="region of interest" description="Disordered" evidence="5">
    <location>
        <begin position="1"/>
        <end position="100"/>
    </location>
</feature>
<dbReference type="PANTHER" id="PTHR13237">
    <property type="entry name" value="SOMETHING ABOUT SILENCING PROTEIN 10-RELATED"/>
    <property type="match status" value="1"/>
</dbReference>
<feature type="compositionally biased region" description="Acidic residues" evidence="5">
    <location>
        <begin position="78"/>
        <end position="92"/>
    </location>
</feature>
<evidence type="ECO:0000313" key="7">
    <source>
        <dbReference type="EMBL" id="ORZ21611.1"/>
    </source>
</evidence>
<feature type="region of interest" description="Disordered" evidence="5">
    <location>
        <begin position="577"/>
        <end position="596"/>
    </location>
</feature>
<dbReference type="Pfam" id="PF09368">
    <property type="entry name" value="Sas10"/>
    <property type="match status" value="1"/>
</dbReference>
<evidence type="ECO:0000256" key="1">
    <source>
        <dbReference type="ARBA" id="ARBA00004123"/>
    </source>
</evidence>
<evidence type="ECO:0000256" key="2">
    <source>
        <dbReference type="ARBA" id="ARBA00010979"/>
    </source>
</evidence>
<dbReference type="EMBL" id="MCGE01000005">
    <property type="protein sequence ID" value="ORZ21611.1"/>
    <property type="molecule type" value="Genomic_DNA"/>
</dbReference>
<keyword evidence="8" id="KW-1185">Reference proteome</keyword>
<dbReference type="AlphaFoldDB" id="A0A1X2ISV6"/>
<dbReference type="InterPro" id="IPR018972">
    <property type="entry name" value="Sas10_C_dom"/>
</dbReference>
<feature type="domain" description="Sas10 C-terminal" evidence="6">
    <location>
        <begin position="524"/>
        <end position="596"/>
    </location>
</feature>
<organism evidence="7 8">
    <name type="scientific">Absidia repens</name>
    <dbReference type="NCBI Taxonomy" id="90262"/>
    <lineage>
        <taxon>Eukaryota</taxon>
        <taxon>Fungi</taxon>
        <taxon>Fungi incertae sedis</taxon>
        <taxon>Mucoromycota</taxon>
        <taxon>Mucoromycotina</taxon>
        <taxon>Mucoromycetes</taxon>
        <taxon>Mucorales</taxon>
        <taxon>Cunninghamellaceae</taxon>
        <taxon>Absidia</taxon>
    </lineage>
</organism>
<evidence type="ECO:0000256" key="5">
    <source>
        <dbReference type="SAM" id="MobiDB-lite"/>
    </source>
</evidence>
<name>A0A1X2ISV6_9FUNG</name>
<dbReference type="InterPro" id="IPR007146">
    <property type="entry name" value="Sas10/Utp3/C1D"/>
</dbReference>
<feature type="region of interest" description="Disordered" evidence="5">
    <location>
        <begin position="334"/>
        <end position="360"/>
    </location>
</feature>
<sequence length="596" mass="67911">MGKKKSTVFRKGSNKQSDVSDGKINAIKTWDDIEHDSEDDFHEARGNILLDGKESDEDDQSEHEIYGLDGLDSQPDSSSEEEDVEAEQDDSTDATTWGTSKKAYYNADEGSDLDEMREEEEEALKIQKQRLADMDEADFVDDTLSGWGIGAEANKEVDRQMVENVTKELDDISFDMSSSVAARRKNLPVVEKIKILQNESPELLDLLNEFKDKTSTMGELKQMVDQISDNNKQDHEAAKFILFQYQLLMNYLTNISFYFSLKAAGANNIRNHPVIGALVELRAAIEKMEKLEKKLQPQLIDFIEHIDETAENTDSKHMKTATITKAKKSSNKKVILNQQQSSDEEEYELDFDDDGAFSDDDIQQDATDIEKEFKSLKKQAKKRKRNMNDNDFGDLDMMEQVDMEDKLAKKRSIRDYVSKIESKQARQQSKYQGDSDLPYKERNLRQKKGVAQPQDKSADLDDQEWNEQDALDATDAWVEDGDTGDQDDYSKAAKKIANKKANKQAAYDATRAPVMDSNYVVEDGHKRLASWQILKNKGLTPHRKKENRNGRVKKRHQYEQKMKKLSSVRQVVKPLAGTYGGESTGIRSNVSRSVKL</sequence>
<comment type="caution">
    <text evidence="7">The sequence shown here is derived from an EMBL/GenBank/DDBJ whole genome shotgun (WGS) entry which is preliminary data.</text>
</comment>
<evidence type="ECO:0000256" key="4">
    <source>
        <dbReference type="ARBA" id="ARBA00023242"/>
    </source>
</evidence>
<protein>
    <submittedName>
        <fullName evidence="7">Sas10 C-terminal domain-domain-containing protein</fullName>
    </submittedName>
</protein>
<keyword evidence="4" id="KW-0539">Nucleus</keyword>
<dbReference type="GO" id="GO:0032040">
    <property type="term" value="C:small-subunit processome"/>
    <property type="evidence" value="ECO:0007669"/>
    <property type="project" value="TreeGrafter"/>
</dbReference>
<feature type="compositionally biased region" description="Acidic residues" evidence="5">
    <location>
        <begin position="342"/>
        <end position="360"/>
    </location>
</feature>
<accession>A0A1X2ISV6</accession>
<dbReference type="Pfam" id="PF04000">
    <property type="entry name" value="Sas10_Utp3"/>
    <property type="match status" value="1"/>
</dbReference>
<evidence type="ECO:0000259" key="6">
    <source>
        <dbReference type="Pfam" id="PF09368"/>
    </source>
</evidence>
<feature type="compositionally biased region" description="Basic residues" evidence="5">
    <location>
        <begin position="541"/>
        <end position="556"/>
    </location>
</feature>